<dbReference type="PANTHER" id="PTHR30055:SF234">
    <property type="entry name" value="HTH-TYPE TRANSCRIPTIONAL REGULATOR BETI"/>
    <property type="match status" value="1"/>
</dbReference>
<keyword evidence="1" id="KW-0805">Transcription regulation</keyword>
<dbReference type="Gene3D" id="1.10.357.10">
    <property type="entry name" value="Tetracycline Repressor, domain 2"/>
    <property type="match status" value="1"/>
</dbReference>
<evidence type="ECO:0000256" key="1">
    <source>
        <dbReference type="ARBA" id="ARBA00023015"/>
    </source>
</evidence>
<dbReference type="GO" id="GO:0000976">
    <property type="term" value="F:transcription cis-regulatory region binding"/>
    <property type="evidence" value="ECO:0007669"/>
    <property type="project" value="TreeGrafter"/>
</dbReference>
<dbReference type="SUPFAM" id="SSF46689">
    <property type="entry name" value="Homeodomain-like"/>
    <property type="match status" value="1"/>
</dbReference>
<comment type="caution">
    <text evidence="6">The sequence shown here is derived from an EMBL/GenBank/DDBJ whole genome shotgun (WGS) entry which is preliminary data.</text>
</comment>
<dbReference type="PANTHER" id="PTHR30055">
    <property type="entry name" value="HTH-TYPE TRANSCRIPTIONAL REGULATOR RUTR"/>
    <property type="match status" value="1"/>
</dbReference>
<evidence type="ECO:0000259" key="5">
    <source>
        <dbReference type="PROSITE" id="PS50977"/>
    </source>
</evidence>
<dbReference type="InterPro" id="IPR009057">
    <property type="entry name" value="Homeodomain-like_sf"/>
</dbReference>
<keyword evidence="7" id="KW-1185">Reference proteome</keyword>
<dbReference type="PROSITE" id="PS50977">
    <property type="entry name" value="HTH_TETR_2"/>
    <property type="match status" value="1"/>
</dbReference>
<dbReference type="RefSeq" id="WP_168046023.1">
    <property type="nucleotide sequence ID" value="NZ_JAATJM010000001.1"/>
</dbReference>
<evidence type="ECO:0000256" key="4">
    <source>
        <dbReference type="PROSITE-ProRule" id="PRU00335"/>
    </source>
</evidence>
<protein>
    <submittedName>
        <fullName evidence="6">AcrR family transcriptional regulator</fullName>
    </submittedName>
</protein>
<dbReference type="InterPro" id="IPR001647">
    <property type="entry name" value="HTH_TetR"/>
</dbReference>
<dbReference type="AlphaFoldDB" id="A0A7X5YM98"/>
<accession>A0A7X5YM98</accession>
<proteinExistence type="predicted"/>
<evidence type="ECO:0000313" key="6">
    <source>
        <dbReference type="EMBL" id="NJC41155.1"/>
    </source>
</evidence>
<name>A0A7X5YM98_9CAUL</name>
<gene>
    <name evidence="6" type="ORF">GGQ87_001413</name>
</gene>
<dbReference type="Pfam" id="PF00440">
    <property type="entry name" value="TetR_N"/>
    <property type="match status" value="1"/>
</dbReference>
<feature type="DNA-binding region" description="H-T-H motif" evidence="4">
    <location>
        <begin position="37"/>
        <end position="56"/>
    </location>
</feature>
<dbReference type="EMBL" id="JAATJM010000001">
    <property type="protein sequence ID" value="NJC41155.1"/>
    <property type="molecule type" value="Genomic_DNA"/>
</dbReference>
<dbReference type="GO" id="GO:0003700">
    <property type="term" value="F:DNA-binding transcription factor activity"/>
    <property type="evidence" value="ECO:0007669"/>
    <property type="project" value="TreeGrafter"/>
</dbReference>
<keyword evidence="3" id="KW-0804">Transcription</keyword>
<dbReference type="Proteomes" id="UP000587415">
    <property type="component" value="Unassembled WGS sequence"/>
</dbReference>
<evidence type="ECO:0000313" key="7">
    <source>
        <dbReference type="Proteomes" id="UP000587415"/>
    </source>
</evidence>
<organism evidence="6 7">
    <name type="scientific">Brevundimonas alba</name>
    <dbReference type="NCBI Taxonomy" id="74314"/>
    <lineage>
        <taxon>Bacteria</taxon>
        <taxon>Pseudomonadati</taxon>
        <taxon>Pseudomonadota</taxon>
        <taxon>Alphaproteobacteria</taxon>
        <taxon>Caulobacterales</taxon>
        <taxon>Caulobacteraceae</taxon>
        <taxon>Brevundimonas</taxon>
    </lineage>
</organism>
<feature type="domain" description="HTH tetR-type" evidence="5">
    <location>
        <begin position="14"/>
        <end position="74"/>
    </location>
</feature>
<keyword evidence="2 4" id="KW-0238">DNA-binding</keyword>
<evidence type="ECO:0000256" key="2">
    <source>
        <dbReference type="ARBA" id="ARBA00023125"/>
    </source>
</evidence>
<reference evidence="6 7" key="1">
    <citation type="submission" date="2020-03" db="EMBL/GenBank/DDBJ databases">
        <title>Genomic Encyclopedia of Type Strains, Phase IV (KMG-IV): sequencing the most valuable type-strain genomes for metagenomic binning, comparative biology and taxonomic classification.</title>
        <authorList>
            <person name="Goeker M."/>
        </authorList>
    </citation>
    <scope>NUCLEOTIDE SEQUENCE [LARGE SCALE GENOMIC DNA]</scope>
    <source>
        <strain evidence="6 7">DSM 4736</strain>
    </source>
</reference>
<evidence type="ECO:0000256" key="3">
    <source>
        <dbReference type="ARBA" id="ARBA00023163"/>
    </source>
</evidence>
<dbReference type="InterPro" id="IPR050109">
    <property type="entry name" value="HTH-type_TetR-like_transc_reg"/>
</dbReference>
<sequence>MAESPAPARLRDRSATEALIVEAGERILLRDGFPGLNVQTLAAEAGCDRKLVYRYFDGADGVVERIARRANASLVRFLDAVPASGTESLRAFARESLSAWLGALRASPLTLRLMAWALVESSPLLNRIEAERSAVLQAWMRERRPRLRTPPAGDAVAINAVLLAAVQHLALSGGTRPGVGGVALDEAGWARIETALDALLVAFPE</sequence>